<dbReference type="EMBL" id="CP086715">
    <property type="protein sequence ID" value="WOO79245.1"/>
    <property type="molecule type" value="Genomic_DNA"/>
</dbReference>
<sequence length="200" mass="21864">MSRPVLSSLAPSLRRSVMHHARPPRVPVLKSPHTVHVPRPTEGTSTPHPTNLGGSSAQAPASSSLGGSLTFHHAPPPSAPSYTSGTTPDLLRWVGGEGVRLTGEEAAPLRRARKAHEGSAEWAKETVERMQALRAQGKSRKEIADELSIPESQRYLISRVAPLSAQQAQEKAAELSRQKASWGARKRLSRDIREKRKTFW</sequence>
<dbReference type="Proteomes" id="UP000827549">
    <property type="component" value="Chromosome 2"/>
</dbReference>
<dbReference type="RefSeq" id="XP_062625277.1">
    <property type="nucleotide sequence ID" value="XM_062769293.1"/>
</dbReference>
<reference evidence="2" key="1">
    <citation type="submission" date="2023-10" db="EMBL/GenBank/DDBJ databases">
        <authorList>
            <person name="Noh H."/>
        </authorList>
    </citation>
    <scope>NUCLEOTIDE SEQUENCE</scope>
    <source>
        <strain evidence="2">DUCC4014</strain>
    </source>
</reference>
<feature type="compositionally biased region" description="Low complexity" evidence="1">
    <location>
        <begin position="52"/>
        <end position="69"/>
    </location>
</feature>
<protein>
    <submittedName>
        <fullName evidence="2">Uncharacterized protein</fullName>
    </submittedName>
</protein>
<dbReference type="InterPro" id="IPR024388">
    <property type="entry name" value="Ribosomal_mL58"/>
</dbReference>
<name>A0AAF1BIX9_9TREE</name>
<evidence type="ECO:0000313" key="2">
    <source>
        <dbReference type="EMBL" id="WOO79245.1"/>
    </source>
</evidence>
<proteinExistence type="predicted"/>
<feature type="region of interest" description="Disordered" evidence="1">
    <location>
        <begin position="171"/>
        <end position="200"/>
    </location>
</feature>
<feature type="region of interest" description="Disordered" evidence="1">
    <location>
        <begin position="1"/>
        <end position="87"/>
    </location>
</feature>
<evidence type="ECO:0000313" key="3">
    <source>
        <dbReference type="Proteomes" id="UP000827549"/>
    </source>
</evidence>
<dbReference type="AlphaFoldDB" id="A0AAF1BIX9"/>
<dbReference type="GeneID" id="87806020"/>
<keyword evidence="3" id="KW-1185">Reference proteome</keyword>
<dbReference type="PANTHER" id="PTHR28266">
    <property type="entry name" value="54S RIBOSOMAL PROTEIN L20, MITOCHONDRIAL"/>
    <property type="match status" value="1"/>
</dbReference>
<dbReference type="PANTHER" id="PTHR28266:SF1">
    <property type="entry name" value="LARGE RIBOSOMAL SUBUNIT PROTEIN ML58"/>
    <property type="match status" value="1"/>
</dbReference>
<evidence type="ECO:0000256" key="1">
    <source>
        <dbReference type="SAM" id="MobiDB-lite"/>
    </source>
</evidence>
<gene>
    <name evidence="2" type="ORF">LOC62_02G002773</name>
</gene>
<organism evidence="2 3">
    <name type="scientific">Vanrija pseudolonga</name>
    <dbReference type="NCBI Taxonomy" id="143232"/>
    <lineage>
        <taxon>Eukaryota</taxon>
        <taxon>Fungi</taxon>
        <taxon>Dikarya</taxon>
        <taxon>Basidiomycota</taxon>
        <taxon>Agaricomycotina</taxon>
        <taxon>Tremellomycetes</taxon>
        <taxon>Trichosporonales</taxon>
        <taxon>Trichosporonaceae</taxon>
        <taxon>Vanrija</taxon>
    </lineage>
</organism>
<accession>A0AAF1BIX9</accession>